<dbReference type="CDD" id="cd05266">
    <property type="entry name" value="SDR_a4"/>
    <property type="match status" value="1"/>
</dbReference>
<name>A0A512DTE8_9PROT</name>
<dbReference type="EMBL" id="BJYZ01000016">
    <property type="protein sequence ID" value="GEO39490.1"/>
    <property type="molecule type" value="Genomic_DNA"/>
</dbReference>
<gene>
    <name evidence="3" type="ORF">SAE02_36380</name>
</gene>
<keyword evidence="1" id="KW-0520">NAD</keyword>
<dbReference type="Pfam" id="PF01370">
    <property type="entry name" value="Epimerase"/>
    <property type="match status" value="1"/>
</dbReference>
<dbReference type="Proteomes" id="UP000321523">
    <property type="component" value="Unassembled WGS sequence"/>
</dbReference>
<dbReference type="PANTHER" id="PTHR43574">
    <property type="entry name" value="EPIMERASE-RELATED"/>
    <property type="match status" value="1"/>
</dbReference>
<proteinExistence type="predicted"/>
<dbReference type="InterPro" id="IPR001509">
    <property type="entry name" value="Epimerase_deHydtase"/>
</dbReference>
<sequence length="327" mass="35425">MKRAKARGTLFLVMVAPKFGPGVPERKANIMQPSSVPRLFCFGLGFSPLAFVDLVDPEGWRIAGTTRGAEKAAALRAKGIETFLFDRGRPLDDATAALAGTTHLLTAVPPDAEGDPVLDHHGGDIAALMPGLRWVGYLSTTGVYGDHDGAWVDETTPLQPTGRRQKQRAAAEDAWLTLWREHGVPVHLFRLAGIYGPGRSAFDAVRSGTARRIDKPGQVFSRIHVEDIAAVLRASVEKPDPGAAYNLCDDNPVAGHEVTAFACELLGVEPPPLVPFEQAELSPMAASFYADNKKVRNDRIKSDLGVTLKYPDYRQALRDILKQEGGQ</sequence>
<evidence type="ECO:0000313" key="3">
    <source>
        <dbReference type="EMBL" id="GEO39490.1"/>
    </source>
</evidence>
<comment type="caution">
    <text evidence="3">The sequence shown here is derived from an EMBL/GenBank/DDBJ whole genome shotgun (WGS) entry which is preliminary data.</text>
</comment>
<evidence type="ECO:0000259" key="2">
    <source>
        <dbReference type="Pfam" id="PF01370"/>
    </source>
</evidence>
<dbReference type="SUPFAM" id="SSF51735">
    <property type="entry name" value="NAD(P)-binding Rossmann-fold domains"/>
    <property type="match status" value="1"/>
</dbReference>
<organism evidence="3 4">
    <name type="scientific">Skermanella aerolata</name>
    <dbReference type="NCBI Taxonomy" id="393310"/>
    <lineage>
        <taxon>Bacteria</taxon>
        <taxon>Pseudomonadati</taxon>
        <taxon>Pseudomonadota</taxon>
        <taxon>Alphaproteobacteria</taxon>
        <taxon>Rhodospirillales</taxon>
        <taxon>Azospirillaceae</taxon>
        <taxon>Skermanella</taxon>
    </lineage>
</organism>
<dbReference type="AlphaFoldDB" id="A0A512DTE8"/>
<feature type="domain" description="NAD-dependent epimerase/dehydratase" evidence="2">
    <location>
        <begin position="131"/>
        <end position="247"/>
    </location>
</feature>
<evidence type="ECO:0000313" key="4">
    <source>
        <dbReference type="Proteomes" id="UP000321523"/>
    </source>
</evidence>
<keyword evidence="4" id="KW-1185">Reference proteome</keyword>
<dbReference type="Gene3D" id="3.40.50.720">
    <property type="entry name" value="NAD(P)-binding Rossmann-like Domain"/>
    <property type="match status" value="1"/>
</dbReference>
<protein>
    <submittedName>
        <fullName evidence="3">NAD(P)-dependent oxidoreductase</fullName>
    </submittedName>
</protein>
<accession>A0A512DTE8</accession>
<dbReference type="InterPro" id="IPR036291">
    <property type="entry name" value="NAD(P)-bd_dom_sf"/>
</dbReference>
<evidence type="ECO:0000256" key="1">
    <source>
        <dbReference type="ARBA" id="ARBA00023027"/>
    </source>
</evidence>
<reference evidence="3 4" key="1">
    <citation type="submission" date="2019-07" db="EMBL/GenBank/DDBJ databases">
        <title>Whole genome shotgun sequence of Skermanella aerolata NBRC 106429.</title>
        <authorList>
            <person name="Hosoyama A."/>
            <person name="Uohara A."/>
            <person name="Ohji S."/>
            <person name="Ichikawa N."/>
        </authorList>
    </citation>
    <scope>NUCLEOTIDE SEQUENCE [LARGE SCALE GENOMIC DNA]</scope>
    <source>
        <strain evidence="3 4">NBRC 106429</strain>
    </source>
</reference>